<evidence type="ECO:0000313" key="3">
    <source>
        <dbReference type="Proteomes" id="UP000789375"/>
    </source>
</evidence>
<gene>
    <name evidence="2" type="ORF">FMOSSE_LOCUS10135</name>
</gene>
<feature type="compositionally biased region" description="Polar residues" evidence="1">
    <location>
        <begin position="72"/>
        <end position="128"/>
    </location>
</feature>
<comment type="caution">
    <text evidence="2">The sequence shown here is derived from an EMBL/GenBank/DDBJ whole genome shotgun (WGS) entry which is preliminary data.</text>
</comment>
<sequence>MKIGLELMLGYYVSIDSLDDGLEFKPKIAIHCIKYIFRGIWRRIAELIAELNCDVGKIKQEQIAINVSVQDGTSVVKSSTRSELQVTSQSSISPPIEGNSENSSDVAQPTHAGQDQDEPSISQNNSSMPLEDSAETKTNTSSSQSSTKSSVCRAEEAQVLPKDTKVSMII</sequence>
<evidence type="ECO:0000256" key="1">
    <source>
        <dbReference type="SAM" id="MobiDB-lite"/>
    </source>
</evidence>
<feature type="compositionally biased region" description="Low complexity" evidence="1">
    <location>
        <begin position="136"/>
        <end position="150"/>
    </location>
</feature>
<proteinExistence type="predicted"/>
<feature type="region of interest" description="Disordered" evidence="1">
    <location>
        <begin position="72"/>
        <end position="170"/>
    </location>
</feature>
<keyword evidence="3" id="KW-1185">Reference proteome</keyword>
<reference evidence="2" key="1">
    <citation type="submission" date="2021-06" db="EMBL/GenBank/DDBJ databases">
        <authorList>
            <person name="Kallberg Y."/>
            <person name="Tangrot J."/>
            <person name="Rosling A."/>
        </authorList>
    </citation>
    <scope>NUCLEOTIDE SEQUENCE</scope>
    <source>
        <strain evidence="2">87-6 pot B 2015</strain>
    </source>
</reference>
<name>A0A9N9D5R3_FUNMO</name>
<evidence type="ECO:0000313" key="2">
    <source>
        <dbReference type="EMBL" id="CAG8623939.1"/>
    </source>
</evidence>
<organism evidence="2 3">
    <name type="scientific">Funneliformis mosseae</name>
    <name type="common">Endomycorrhizal fungus</name>
    <name type="synonym">Glomus mosseae</name>
    <dbReference type="NCBI Taxonomy" id="27381"/>
    <lineage>
        <taxon>Eukaryota</taxon>
        <taxon>Fungi</taxon>
        <taxon>Fungi incertae sedis</taxon>
        <taxon>Mucoromycota</taxon>
        <taxon>Glomeromycotina</taxon>
        <taxon>Glomeromycetes</taxon>
        <taxon>Glomerales</taxon>
        <taxon>Glomeraceae</taxon>
        <taxon>Funneliformis</taxon>
    </lineage>
</organism>
<accession>A0A9N9D5R3</accession>
<dbReference type="Proteomes" id="UP000789375">
    <property type="component" value="Unassembled WGS sequence"/>
</dbReference>
<protein>
    <submittedName>
        <fullName evidence="2">11974_t:CDS:1</fullName>
    </submittedName>
</protein>
<dbReference type="AlphaFoldDB" id="A0A9N9D5R3"/>
<dbReference type="EMBL" id="CAJVPP010003223">
    <property type="protein sequence ID" value="CAG8623939.1"/>
    <property type="molecule type" value="Genomic_DNA"/>
</dbReference>